<evidence type="ECO:0000259" key="7">
    <source>
        <dbReference type="PROSITE" id="PS50949"/>
    </source>
</evidence>
<sequence>MTLSASPSETDLDAGSDLAPVAGHASVSGPRQDGPLYQRLAAQYRRVMTAGALKAGDRFPSVRALMRQHGVSLATATRVCHELEDAGWLEARPRSGYFVRRQRGATLPAVAEPETSALPAAAQYVGLHERISAVIAMQQRYPDAMNLGGATAAPALYPGERLQSLATKALRREPALLTAVGADHGHAAFRQAISRRALSAGFTVAPADVIVTHGAIEAVNLALRAVAQAGDTVAIESPAFFGLLQILESLGLRALEIPTSPRHGLSVEALELALASYERIAAVVVVPNLQNPLGSIMPDARKAALVALCARHGVPLIEDEPYRELADTPSLKALKAWDRDGGVIHCASFNKVLAPGLRLGWITAGRWQARVAMLKFAQSRHNETWPQIVAAEMIASGAYDRHLAQLRTRLRAQREACADAICRYFPPGTRLGTPEGGLVLWVELPTGVSSQRVFERALVEEGIRVAPGTMFSNSDRYAHCMRLSCPAPFSAAIDDALRRLGALVARLANAAAGD</sequence>
<dbReference type="PANTHER" id="PTHR46577">
    <property type="entry name" value="HTH-TYPE TRANSCRIPTIONAL REGULATORY PROTEIN GABR"/>
    <property type="match status" value="1"/>
</dbReference>
<evidence type="ECO:0000256" key="3">
    <source>
        <dbReference type="ARBA" id="ARBA00023015"/>
    </source>
</evidence>
<evidence type="ECO:0000313" key="8">
    <source>
        <dbReference type="EMBL" id="SDV51515.1"/>
    </source>
</evidence>
<dbReference type="InterPro" id="IPR015422">
    <property type="entry name" value="PyrdxlP-dep_Trfase_small"/>
</dbReference>
<dbReference type="EMBL" id="FNLO01000018">
    <property type="protein sequence ID" value="SDV51515.1"/>
    <property type="molecule type" value="Genomic_DNA"/>
</dbReference>
<dbReference type="Gene3D" id="3.90.1150.10">
    <property type="entry name" value="Aspartate Aminotransferase, domain 1"/>
    <property type="match status" value="1"/>
</dbReference>
<name>A0A1H2PW18_9BURK</name>
<dbReference type="SMART" id="SM00345">
    <property type="entry name" value="HTH_GNTR"/>
    <property type="match status" value="1"/>
</dbReference>
<evidence type="ECO:0000256" key="5">
    <source>
        <dbReference type="ARBA" id="ARBA00023163"/>
    </source>
</evidence>
<comment type="similarity">
    <text evidence="1">In the C-terminal section; belongs to the class-I pyridoxal-phosphate-dependent aminotransferase family.</text>
</comment>
<gene>
    <name evidence="8" type="ORF">SAMN05216551_11821</name>
</gene>
<dbReference type="GO" id="GO:0003700">
    <property type="term" value="F:DNA-binding transcription factor activity"/>
    <property type="evidence" value="ECO:0007669"/>
    <property type="project" value="InterPro"/>
</dbReference>
<dbReference type="Gene3D" id="1.10.10.10">
    <property type="entry name" value="Winged helix-like DNA-binding domain superfamily/Winged helix DNA-binding domain"/>
    <property type="match status" value="1"/>
</dbReference>
<keyword evidence="8" id="KW-0808">Transferase</keyword>
<accession>A0A1H2PW18</accession>
<dbReference type="Gene3D" id="3.40.640.10">
    <property type="entry name" value="Type I PLP-dependent aspartate aminotransferase-like (Major domain)"/>
    <property type="match status" value="1"/>
</dbReference>
<dbReference type="CDD" id="cd00609">
    <property type="entry name" value="AAT_like"/>
    <property type="match status" value="1"/>
</dbReference>
<dbReference type="InterPro" id="IPR051446">
    <property type="entry name" value="HTH_trans_reg/aminotransferase"/>
</dbReference>
<dbReference type="PANTHER" id="PTHR46577:SF2">
    <property type="entry name" value="TRANSCRIPTIONAL REGULATORY PROTEIN"/>
    <property type="match status" value="1"/>
</dbReference>
<dbReference type="InterPro" id="IPR036390">
    <property type="entry name" value="WH_DNA-bd_sf"/>
</dbReference>
<keyword evidence="4 8" id="KW-0238">DNA-binding</keyword>
<dbReference type="InterPro" id="IPR015424">
    <property type="entry name" value="PyrdxlP-dep_Trfase"/>
</dbReference>
<dbReference type="Pfam" id="PF00155">
    <property type="entry name" value="Aminotran_1_2"/>
    <property type="match status" value="1"/>
</dbReference>
<evidence type="ECO:0000313" key="9">
    <source>
        <dbReference type="Proteomes" id="UP000243719"/>
    </source>
</evidence>
<keyword evidence="9" id="KW-1185">Reference proteome</keyword>
<dbReference type="AlphaFoldDB" id="A0A1H2PW18"/>
<evidence type="ECO:0000256" key="2">
    <source>
        <dbReference type="ARBA" id="ARBA00022898"/>
    </source>
</evidence>
<keyword evidence="3" id="KW-0805">Transcription regulation</keyword>
<dbReference type="InterPro" id="IPR036388">
    <property type="entry name" value="WH-like_DNA-bd_sf"/>
</dbReference>
<protein>
    <submittedName>
        <fullName evidence="8">DNA-binding transcriptional regulator, MocR family, contains an aminotransferase domain</fullName>
    </submittedName>
</protein>
<dbReference type="SUPFAM" id="SSF53383">
    <property type="entry name" value="PLP-dependent transferases"/>
    <property type="match status" value="1"/>
</dbReference>
<dbReference type="GO" id="GO:0003677">
    <property type="term" value="F:DNA binding"/>
    <property type="evidence" value="ECO:0007669"/>
    <property type="project" value="UniProtKB-KW"/>
</dbReference>
<reference evidence="9" key="1">
    <citation type="submission" date="2016-09" db="EMBL/GenBank/DDBJ databases">
        <authorList>
            <person name="Varghese N."/>
            <person name="Submissions S."/>
        </authorList>
    </citation>
    <scope>NUCLEOTIDE SEQUENCE [LARGE SCALE GENOMIC DNA]</scope>
    <source>
        <strain evidence="9">JS23</strain>
    </source>
</reference>
<keyword evidence="5" id="KW-0804">Transcription</keyword>
<proteinExistence type="inferred from homology"/>
<dbReference type="SUPFAM" id="SSF46785">
    <property type="entry name" value="Winged helix' DNA-binding domain"/>
    <property type="match status" value="1"/>
</dbReference>
<feature type="domain" description="HTH gntR-type" evidence="7">
    <location>
        <begin position="34"/>
        <end position="102"/>
    </location>
</feature>
<dbReference type="STRING" id="1770053.SAMN05216551_11821"/>
<dbReference type="InterPro" id="IPR015421">
    <property type="entry name" value="PyrdxlP-dep_Trfase_major"/>
</dbReference>
<keyword evidence="8" id="KW-0032">Aminotransferase</keyword>
<keyword evidence="2" id="KW-0663">Pyridoxal phosphate</keyword>
<dbReference type="GO" id="GO:0008483">
    <property type="term" value="F:transaminase activity"/>
    <property type="evidence" value="ECO:0007669"/>
    <property type="project" value="UniProtKB-KW"/>
</dbReference>
<organism evidence="8 9">
    <name type="scientific">Chitinasiproducens palmae</name>
    <dbReference type="NCBI Taxonomy" id="1770053"/>
    <lineage>
        <taxon>Bacteria</taxon>
        <taxon>Pseudomonadati</taxon>
        <taxon>Pseudomonadota</taxon>
        <taxon>Betaproteobacteria</taxon>
        <taxon>Burkholderiales</taxon>
        <taxon>Burkholderiaceae</taxon>
        <taxon>Chitinasiproducens</taxon>
    </lineage>
</organism>
<dbReference type="CDD" id="cd07377">
    <property type="entry name" value="WHTH_GntR"/>
    <property type="match status" value="1"/>
</dbReference>
<feature type="region of interest" description="Disordered" evidence="6">
    <location>
        <begin position="1"/>
        <end position="34"/>
    </location>
</feature>
<dbReference type="Pfam" id="PF00392">
    <property type="entry name" value="GntR"/>
    <property type="match status" value="1"/>
</dbReference>
<dbReference type="Proteomes" id="UP000243719">
    <property type="component" value="Unassembled WGS sequence"/>
</dbReference>
<evidence type="ECO:0000256" key="4">
    <source>
        <dbReference type="ARBA" id="ARBA00023125"/>
    </source>
</evidence>
<dbReference type="GO" id="GO:0030170">
    <property type="term" value="F:pyridoxal phosphate binding"/>
    <property type="evidence" value="ECO:0007669"/>
    <property type="project" value="InterPro"/>
</dbReference>
<dbReference type="OrthoDB" id="9804020at2"/>
<evidence type="ECO:0000256" key="1">
    <source>
        <dbReference type="ARBA" id="ARBA00005384"/>
    </source>
</evidence>
<dbReference type="PROSITE" id="PS50949">
    <property type="entry name" value="HTH_GNTR"/>
    <property type="match status" value="1"/>
</dbReference>
<evidence type="ECO:0000256" key="6">
    <source>
        <dbReference type="SAM" id="MobiDB-lite"/>
    </source>
</evidence>
<dbReference type="InterPro" id="IPR004839">
    <property type="entry name" value="Aminotransferase_I/II_large"/>
</dbReference>
<dbReference type="RefSeq" id="WP_091913228.1">
    <property type="nucleotide sequence ID" value="NZ_FNLO01000018.1"/>
</dbReference>
<dbReference type="InterPro" id="IPR000524">
    <property type="entry name" value="Tscrpt_reg_HTH_GntR"/>
</dbReference>